<dbReference type="PATRIC" id="fig|693979.3.peg.672"/>
<sequence>MTLHLQVKEKKNTRPLYDALISSLGGNDGKRASGQRIKISAGPGYITIYASDDSLPRVDTGWSEY</sequence>
<proteinExistence type="predicted"/>
<accession>E6SMT9</accession>
<organism evidence="1 2">
    <name type="scientific">Bacteroides helcogenes (strain ATCC 35417 / DSM 20613 / JCM 6297 / CCUG 15421 / P 36-108)</name>
    <dbReference type="NCBI Taxonomy" id="693979"/>
    <lineage>
        <taxon>Bacteria</taxon>
        <taxon>Pseudomonadati</taxon>
        <taxon>Bacteroidota</taxon>
        <taxon>Bacteroidia</taxon>
        <taxon>Bacteroidales</taxon>
        <taxon>Bacteroidaceae</taxon>
        <taxon>Bacteroides</taxon>
    </lineage>
</organism>
<name>E6SMT9_BACT6</name>
<dbReference type="KEGG" id="bhl:Bache_0630"/>
<dbReference type="EMBL" id="CP002352">
    <property type="protein sequence ID" value="ADV42655.1"/>
    <property type="molecule type" value="Genomic_DNA"/>
</dbReference>
<reference evidence="1 2" key="2">
    <citation type="journal article" date="2011" name="Stand. Genomic Sci.">
        <title>Complete genome sequence of Bacteroides helcogenes type strain (P 36-108).</title>
        <authorList>
            <person name="Pati A."/>
            <person name="Gronow S."/>
            <person name="Zeytun A."/>
            <person name="Lapidus A."/>
            <person name="Nolan M."/>
            <person name="Hammon N."/>
            <person name="Deshpande S."/>
            <person name="Cheng J.F."/>
            <person name="Tapia R."/>
            <person name="Han C."/>
            <person name="Goodwin L."/>
            <person name="Pitluck S."/>
            <person name="Liolios K."/>
            <person name="Pagani I."/>
            <person name="Ivanova N."/>
            <person name="Mavromatis K."/>
            <person name="Chen A."/>
            <person name="Palaniappan K."/>
            <person name="Land M."/>
            <person name="Hauser L."/>
            <person name="Chang Y.J."/>
            <person name="Jeffries C.D."/>
            <person name="Detter J.C."/>
            <person name="Brambilla E."/>
            <person name="Rohde M."/>
            <person name="Goker M."/>
            <person name="Woyke T."/>
            <person name="Bristow J."/>
            <person name="Eisen J.A."/>
            <person name="Markowitz V."/>
            <person name="Hugenholtz P."/>
            <person name="Kyrpides N.C."/>
            <person name="Klenk H.P."/>
            <person name="Lucas S."/>
        </authorList>
    </citation>
    <scope>NUCLEOTIDE SEQUENCE [LARGE SCALE GENOMIC DNA]</scope>
    <source>
        <strain evidence="2">ATCC 35417 / DSM 20613 / JCM 6297 / CCUG 15421 / P 36-108</strain>
    </source>
</reference>
<keyword evidence="2" id="KW-1185">Reference proteome</keyword>
<gene>
    <name evidence="1" type="ordered locus">Bache_0630</name>
</gene>
<evidence type="ECO:0000313" key="1">
    <source>
        <dbReference type="EMBL" id="ADV42655.1"/>
    </source>
</evidence>
<dbReference type="Proteomes" id="UP000008630">
    <property type="component" value="Chromosome"/>
</dbReference>
<dbReference type="STRING" id="693979.Bache_0630"/>
<evidence type="ECO:0000313" key="2">
    <source>
        <dbReference type="Proteomes" id="UP000008630"/>
    </source>
</evidence>
<dbReference type="HOGENOM" id="CLU_2840806_0_0_10"/>
<protein>
    <submittedName>
        <fullName evidence="1">Uncharacterized protein</fullName>
    </submittedName>
</protein>
<reference key="1">
    <citation type="submission" date="2010-11" db="EMBL/GenBank/DDBJ databases">
        <title>The complete genome of Bacteroides helcogenes P 36-108.</title>
        <authorList>
            <consortium name="US DOE Joint Genome Institute (JGI-PGF)"/>
            <person name="Lucas S."/>
            <person name="Copeland A."/>
            <person name="Lapidus A."/>
            <person name="Bruce D."/>
            <person name="Goodwin L."/>
            <person name="Pitluck S."/>
            <person name="Kyrpides N."/>
            <person name="Mavromatis K."/>
            <person name="Ivanova N."/>
            <person name="Zeytun A."/>
            <person name="Brettin T."/>
            <person name="Detter J.C."/>
            <person name="Tapia R."/>
            <person name="Han C."/>
            <person name="Land M."/>
            <person name="Hauser L."/>
            <person name="Markowitz V."/>
            <person name="Cheng J.-F."/>
            <person name="Hugenholtz P."/>
            <person name="Woyke T."/>
            <person name="Wu D."/>
            <person name="Gronow S."/>
            <person name="Wellnitz S."/>
            <person name="Brambilla E."/>
            <person name="Klenk H.-P."/>
            <person name="Eisen J.A."/>
        </authorList>
    </citation>
    <scope>NUCLEOTIDE SEQUENCE</scope>
    <source>
        <strain>P 36-108</strain>
    </source>
</reference>
<dbReference type="AlphaFoldDB" id="E6SMT9"/>